<dbReference type="InterPro" id="IPR001810">
    <property type="entry name" value="F-box_dom"/>
</dbReference>
<evidence type="ECO:0000256" key="1">
    <source>
        <dbReference type="SAM" id="Coils"/>
    </source>
</evidence>
<feature type="compositionally biased region" description="Basic and acidic residues" evidence="2">
    <location>
        <begin position="151"/>
        <end position="174"/>
    </location>
</feature>
<dbReference type="InterPro" id="IPR036047">
    <property type="entry name" value="F-box-like_dom_sf"/>
</dbReference>
<evidence type="ECO:0000256" key="2">
    <source>
        <dbReference type="SAM" id="MobiDB-lite"/>
    </source>
</evidence>
<evidence type="ECO:0000259" key="3">
    <source>
        <dbReference type="PROSITE" id="PS50181"/>
    </source>
</evidence>
<accession>A0A1J1HEI2</accession>
<keyword evidence="5" id="KW-1185">Reference proteome</keyword>
<dbReference type="Proteomes" id="UP000183832">
    <property type="component" value="Unassembled WGS sequence"/>
</dbReference>
<feature type="compositionally biased region" description="Low complexity" evidence="2">
    <location>
        <begin position="175"/>
        <end position="185"/>
    </location>
</feature>
<dbReference type="CDD" id="cd22100">
    <property type="entry name" value="F-box_FBXO28"/>
    <property type="match status" value="1"/>
</dbReference>
<evidence type="ECO:0000313" key="5">
    <source>
        <dbReference type="Proteomes" id="UP000183832"/>
    </source>
</evidence>
<feature type="compositionally biased region" description="Basic and acidic residues" evidence="2">
    <location>
        <begin position="495"/>
        <end position="525"/>
    </location>
</feature>
<dbReference type="STRING" id="568069.A0A1J1HEI2"/>
<evidence type="ECO:0000313" key="4">
    <source>
        <dbReference type="EMBL" id="CRK86243.1"/>
    </source>
</evidence>
<proteinExistence type="predicted"/>
<dbReference type="CDD" id="cd00934">
    <property type="entry name" value="PTB"/>
    <property type="match status" value="1"/>
</dbReference>
<feature type="region of interest" description="Disordered" evidence="2">
    <location>
        <begin position="151"/>
        <end position="197"/>
    </location>
</feature>
<feature type="region of interest" description="Disordered" evidence="2">
    <location>
        <begin position="461"/>
        <end position="527"/>
    </location>
</feature>
<dbReference type="InterPro" id="IPR011993">
    <property type="entry name" value="PH-like_dom_sf"/>
</dbReference>
<feature type="region of interest" description="Disordered" evidence="2">
    <location>
        <begin position="326"/>
        <end position="345"/>
    </location>
</feature>
<feature type="region of interest" description="Disordered" evidence="2">
    <location>
        <begin position="544"/>
        <end position="582"/>
    </location>
</feature>
<dbReference type="SUPFAM" id="SSF50729">
    <property type="entry name" value="PH domain-like"/>
    <property type="match status" value="1"/>
</dbReference>
<name>A0A1J1HEI2_9DIPT</name>
<feature type="compositionally biased region" description="Low complexity" evidence="2">
    <location>
        <begin position="267"/>
        <end position="277"/>
    </location>
</feature>
<feature type="region of interest" description="Disordered" evidence="2">
    <location>
        <begin position="632"/>
        <end position="658"/>
    </location>
</feature>
<dbReference type="Gene3D" id="2.30.29.30">
    <property type="entry name" value="Pleckstrin-homology domain (PH domain)/Phosphotyrosine-binding domain (PTB)"/>
    <property type="match status" value="1"/>
</dbReference>
<feature type="coiled-coil region" evidence="1">
    <location>
        <begin position="972"/>
        <end position="999"/>
    </location>
</feature>
<dbReference type="PANTHER" id="PTHR41148">
    <property type="entry name" value="LP09875P"/>
    <property type="match status" value="1"/>
</dbReference>
<reference evidence="4 5" key="1">
    <citation type="submission" date="2015-04" db="EMBL/GenBank/DDBJ databases">
        <authorList>
            <person name="Syromyatnikov M.Y."/>
            <person name="Popov V.N."/>
        </authorList>
    </citation>
    <scope>NUCLEOTIDE SEQUENCE [LARGE SCALE GENOMIC DNA]</scope>
</reference>
<protein>
    <submittedName>
        <fullName evidence="4">CLUMA_CG000183, isoform A</fullName>
    </submittedName>
</protein>
<dbReference type="AlphaFoldDB" id="A0A1J1HEI2"/>
<feature type="region of interest" description="Disordered" evidence="2">
    <location>
        <begin position="267"/>
        <end position="299"/>
    </location>
</feature>
<dbReference type="PROSITE" id="PS50181">
    <property type="entry name" value="FBOX"/>
    <property type="match status" value="1"/>
</dbReference>
<dbReference type="PANTHER" id="PTHR41148:SF1">
    <property type="entry name" value="LP09875P"/>
    <property type="match status" value="1"/>
</dbReference>
<dbReference type="SUPFAM" id="SSF81383">
    <property type="entry name" value="F-box domain"/>
    <property type="match status" value="1"/>
</dbReference>
<feature type="domain" description="F-box" evidence="3">
    <location>
        <begin position="722"/>
        <end position="770"/>
    </location>
</feature>
<gene>
    <name evidence="4" type="primary">putative F-box only protein 28</name>
    <name evidence="4" type="ORF">CLUMA_CG000183</name>
</gene>
<dbReference type="Pfam" id="PF00646">
    <property type="entry name" value="F-box"/>
    <property type="match status" value="1"/>
</dbReference>
<keyword evidence="1" id="KW-0175">Coiled coil</keyword>
<feature type="compositionally biased region" description="Basic and acidic residues" evidence="2">
    <location>
        <begin position="461"/>
        <end position="473"/>
    </location>
</feature>
<dbReference type="EMBL" id="CVRI01000001">
    <property type="protein sequence ID" value="CRK86243.1"/>
    <property type="molecule type" value="Genomic_DNA"/>
</dbReference>
<sequence>MALLSKKDVQKASYYVWFLGAQESRELRGDRVLISTIPRLIDRSRHQEPLKVTLQISHKGLKIIQGSSKHFIPHNAITCSIVEQDIVACVLLLYNPVTKCPLHVHAYRCDSDATAHALNDQLQILIKKPENQKRFAELELKLEHSLKAIERSKPLSMPERKESRNFEMSTRRFDSSLGSDTGTSTRESDCSEEHQHSPIEAPTHLYDSLAAELRAKLNGNGPPLLLPPRDYDTISRSQGNLKAVDLRRCQNLSIVGKEIRNIKRNHISSYGSSGIGSDLAPSPERQEELSTSSSAEDWKNDEKEINPNIIRKMEKLQIRQFPVGEKLSPTRSSENPPSYIFPKDSVDNYKAKNKFEKSAYRKQTSRDENIPNIMNKHIKEAYDENSKKYYHHKQIKEKGHTDDERIISGGLMKRQVEIYRQMNNINDSRKHLHNSYEEYDRENLTDRQKYREILDIKRYQHRPDDVERQRNNEPRPISPEIKQQRTLQRKSKSSGRYEVHEIPSERSRNKSKEEFVERNPYRESESLPYRQSIESMLKSPVMKYKSRTDYQTRSPSPNYEMHRRDSQNRNHLIANRVSDRDREIYVKDSSPISTMKRTSPKDRFQNAKEKFQAMEKMRLQHESKSKLNIRRSEPSRYDANYRQSCSPEPRFAQGEWSSEEEYPNNIRDYRNIPPAPRASHYHHQQRMVPAKSLGNLPKGYRHSYAEPIKYCNRDMKMYPNRVSSILELPECVLEIIMSYLSYDDIAKNRIVCRKFNQINMNLLNHGFFSLLNCHAKHLKRIKAQLPRRESERRYHPLSKHSDVLTCIETRLSMLSMTYQKYIQNGTGCFIPGKVIDECYKILRAISSSQANDTKNLKTHEILQELRDISSMAIEHFDEKIVPDIKRIRPESNVSISSIYDMFTTPRTNSSFDGLGFNFSRTSSSSSLSSAKHKDEGAKKSKSKFSSIVKLYKKQSKIIKCQSKQILLMMKSMKHLRRRLDESEIKNREICANIKQLKEVNKPQVNAPVPVESGKKRTATMILKRRLNE</sequence>
<organism evidence="4 5">
    <name type="scientific">Clunio marinus</name>
    <dbReference type="NCBI Taxonomy" id="568069"/>
    <lineage>
        <taxon>Eukaryota</taxon>
        <taxon>Metazoa</taxon>
        <taxon>Ecdysozoa</taxon>
        <taxon>Arthropoda</taxon>
        <taxon>Hexapoda</taxon>
        <taxon>Insecta</taxon>
        <taxon>Pterygota</taxon>
        <taxon>Neoptera</taxon>
        <taxon>Endopterygota</taxon>
        <taxon>Diptera</taxon>
        <taxon>Nematocera</taxon>
        <taxon>Chironomoidea</taxon>
        <taxon>Chironomidae</taxon>
        <taxon>Clunio</taxon>
    </lineage>
</organism>
<feature type="compositionally biased region" description="Basic and acidic residues" evidence="2">
    <location>
        <begin position="186"/>
        <end position="197"/>
    </location>
</feature>
<dbReference type="OrthoDB" id="9994380at2759"/>